<dbReference type="InterPro" id="IPR051796">
    <property type="entry name" value="ISF_SsuE-like"/>
</dbReference>
<accession>A0A840D8P9</accession>
<dbReference type="InterPro" id="IPR005025">
    <property type="entry name" value="FMN_Rdtase-like_dom"/>
</dbReference>
<dbReference type="PANTHER" id="PTHR43278:SF2">
    <property type="entry name" value="IRON-SULFUR FLAVOPROTEIN"/>
    <property type="match status" value="1"/>
</dbReference>
<keyword evidence="5" id="KW-1185">Reference proteome</keyword>
<evidence type="ECO:0000259" key="3">
    <source>
        <dbReference type="Pfam" id="PF03358"/>
    </source>
</evidence>
<dbReference type="Proteomes" id="UP000560658">
    <property type="component" value="Unassembled WGS sequence"/>
</dbReference>
<dbReference type="InterPro" id="IPR029039">
    <property type="entry name" value="Flavoprotein-like_sf"/>
</dbReference>
<evidence type="ECO:0000313" key="5">
    <source>
        <dbReference type="Proteomes" id="UP000560658"/>
    </source>
</evidence>
<evidence type="ECO:0000256" key="2">
    <source>
        <dbReference type="ARBA" id="ARBA00022643"/>
    </source>
</evidence>
<reference evidence="4" key="1">
    <citation type="submission" date="2020-08" db="EMBL/GenBank/DDBJ databases">
        <title>Genomic Encyclopedia of Type Strains, Phase IV (KMG-IV): sequencing the most valuable type-strain genomes for metagenomic binning, comparative biology and taxonomic classification.</title>
        <authorList>
            <person name="Goeker M."/>
        </authorList>
    </citation>
    <scope>NUCLEOTIDE SEQUENCE [LARGE SCALE GENOMIC DNA]</scope>
    <source>
        <strain evidence="4">DSM 105720</strain>
    </source>
</reference>
<dbReference type="Gene3D" id="3.40.50.360">
    <property type="match status" value="1"/>
</dbReference>
<protein>
    <submittedName>
        <fullName evidence="4">Multimeric flavodoxin WrbA</fullName>
    </submittedName>
</protein>
<feature type="domain" description="NADPH-dependent FMN reductase-like" evidence="3">
    <location>
        <begin position="3"/>
        <end position="108"/>
    </location>
</feature>
<organism evidence="4 5">
    <name type="scientific">Bacteroides reticulotermitis</name>
    <dbReference type="NCBI Taxonomy" id="1133319"/>
    <lineage>
        <taxon>Bacteria</taxon>
        <taxon>Pseudomonadati</taxon>
        <taxon>Bacteroidota</taxon>
        <taxon>Bacteroidia</taxon>
        <taxon>Bacteroidales</taxon>
        <taxon>Bacteroidaceae</taxon>
        <taxon>Bacteroides</taxon>
    </lineage>
</organism>
<keyword evidence="1" id="KW-0285">Flavoprotein</keyword>
<dbReference type="SUPFAM" id="SSF52218">
    <property type="entry name" value="Flavoproteins"/>
    <property type="match status" value="1"/>
</dbReference>
<dbReference type="AlphaFoldDB" id="A0A840D8P9"/>
<sequence>MKKVIAINGSPRKKGNTVTLLQRAMEGAESAGAETEMIHLYDLNYKGCTSCFSCKRKDSKYWCKCAMKDDLSPILERVMECDAILLGSPIYLYNITGEMQSFIERLIFMNLSYDKSNRSNLEKSINVGCVFAAGMPAERFPRFQPMFEWQKDWTMVMNGKWEYIISLDSYQFKDYSKYAAGLMSEPHKRKVREEQFPIDCQNAYELGRRMTE</sequence>
<gene>
    <name evidence="4" type="ORF">GGR06_002671</name>
</gene>
<keyword evidence="2" id="KW-0288">FMN</keyword>
<dbReference type="GO" id="GO:0016491">
    <property type="term" value="F:oxidoreductase activity"/>
    <property type="evidence" value="ECO:0007669"/>
    <property type="project" value="InterPro"/>
</dbReference>
<dbReference type="RefSeq" id="WP_044165424.1">
    <property type="nucleotide sequence ID" value="NZ_JACIER010000010.1"/>
</dbReference>
<evidence type="ECO:0000313" key="4">
    <source>
        <dbReference type="EMBL" id="MBB4044873.1"/>
    </source>
</evidence>
<proteinExistence type="predicted"/>
<name>A0A840D8P9_9BACE</name>
<evidence type="ECO:0000256" key="1">
    <source>
        <dbReference type="ARBA" id="ARBA00022630"/>
    </source>
</evidence>
<dbReference type="PANTHER" id="PTHR43278">
    <property type="entry name" value="NAD(P)H-DEPENDENT FMN-CONTAINING OXIDOREDUCTASE YWQN-RELATED"/>
    <property type="match status" value="1"/>
</dbReference>
<dbReference type="Pfam" id="PF03358">
    <property type="entry name" value="FMN_red"/>
    <property type="match status" value="1"/>
</dbReference>
<dbReference type="EMBL" id="JACIER010000010">
    <property type="protein sequence ID" value="MBB4044873.1"/>
    <property type="molecule type" value="Genomic_DNA"/>
</dbReference>
<comment type="caution">
    <text evidence="4">The sequence shown here is derived from an EMBL/GenBank/DDBJ whole genome shotgun (WGS) entry which is preliminary data.</text>
</comment>